<proteinExistence type="predicted"/>
<dbReference type="InterPro" id="IPR000792">
    <property type="entry name" value="Tscrpt_reg_LuxR_C"/>
</dbReference>
<dbReference type="GO" id="GO:0006355">
    <property type="term" value="P:regulation of DNA-templated transcription"/>
    <property type="evidence" value="ECO:0007669"/>
    <property type="project" value="InterPro"/>
</dbReference>
<dbReference type="Gene3D" id="1.10.10.10">
    <property type="entry name" value="Winged helix-like DNA-binding domain superfamily/Winged helix DNA-binding domain"/>
    <property type="match status" value="1"/>
</dbReference>
<sequence>MILTARQLEIINLVKLGYTNKQIGYELFISEKTVKAYLSRALALKGARNRAHLVYLCLTLGEIEGR</sequence>
<keyword evidence="3" id="KW-0804">Transcription</keyword>
<organism evidence="5">
    <name type="scientific">marine sediment metagenome</name>
    <dbReference type="NCBI Taxonomy" id="412755"/>
    <lineage>
        <taxon>unclassified sequences</taxon>
        <taxon>metagenomes</taxon>
        <taxon>ecological metagenomes</taxon>
    </lineage>
</organism>
<evidence type="ECO:0000313" key="5">
    <source>
        <dbReference type="EMBL" id="KKN65871.1"/>
    </source>
</evidence>
<dbReference type="SUPFAM" id="SSF46894">
    <property type="entry name" value="C-terminal effector domain of the bipartite response regulators"/>
    <property type="match status" value="1"/>
</dbReference>
<dbReference type="InterPro" id="IPR036388">
    <property type="entry name" value="WH-like_DNA-bd_sf"/>
</dbReference>
<protein>
    <recommendedName>
        <fullName evidence="4">HTH luxR-type domain-containing protein</fullName>
    </recommendedName>
</protein>
<keyword evidence="2" id="KW-0238">DNA-binding</keyword>
<dbReference type="SMART" id="SM00421">
    <property type="entry name" value="HTH_LUXR"/>
    <property type="match status" value="1"/>
</dbReference>
<dbReference type="InterPro" id="IPR016032">
    <property type="entry name" value="Sig_transdc_resp-reg_C-effctor"/>
</dbReference>
<evidence type="ECO:0000256" key="2">
    <source>
        <dbReference type="ARBA" id="ARBA00023125"/>
    </source>
</evidence>
<dbReference type="AlphaFoldDB" id="A0A0F9UXF9"/>
<dbReference type="Pfam" id="PF00196">
    <property type="entry name" value="GerE"/>
    <property type="match status" value="1"/>
</dbReference>
<dbReference type="PANTHER" id="PTHR44688">
    <property type="entry name" value="DNA-BINDING TRANSCRIPTIONAL ACTIVATOR DEVR_DOSR"/>
    <property type="match status" value="1"/>
</dbReference>
<dbReference type="GO" id="GO:0003677">
    <property type="term" value="F:DNA binding"/>
    <property type="evidence" value="ECO:0007669"/>
    <property type="project" value="UniProtKB-KW"/>
</dbReference>
<dbReference type="CDD" id="cd06170">
    <property type="entry name" value="LuxR_C_like"/>
    <property type="match status" value="1"/>
</dbReference>
<gene>
    <name evidence="5" type="ORF">LCGC14_0476880</name>
</gene>
<dbReference type="PANTHER" id="PTHR44688:SF16">
    <property type="entry name" value="DNA-BINDING TRANSCRIPTIONAL ACTIVATOR DEVR_DOSR"/>
    <property type="match status" value="1"/>
</dbReference>
<keyword evidence="1" id="KW-0805">Transcription regulation</keyword>
<name>A0A0F9UXF9_9ZZZZ</name>
<evidence type="ECO:0000259" key="4">
    <source>
        <dbReference type="PROSITE" id="PS50043"/>
    </source>
</evidence>
<evidence type="ECO:0000256" key="3">
    <source>
        <dbReference type="ARBA" id="ARBA00023163"/>
    </source>
</evidence>
<dbReference type="PROSITE" id="PS50043">
    <property type="entry name" value="HTH_LUXR_2"/>
    <property type="match status" value="1"/>
</dbReference>
<reference evidence="5" key="1">
    <citation type="journal article" date="2015" name="Nature">
        <title>Complex archaea that bridge the gap between prokaryotes and eukaryotes.</title>
        <authorList>
            <person name="Spang A."/>
            <person name="Saw J.H."/>
            <person name="Jorgensen S.L."/>
            <person name="Zaremba-Niedzwiedzka K."/>
            <person name="Martijn J."/>
            <person name="Lind A.E."/>
            <person name="van Eijk R."/>
            <person name="Schleper C."/>
            <person name="Guy L."/>
            <person name="Ettema T.J."/>
        </authorList>
    </citation>
    <scope>NUCLEOTIDE SEQUENCE</scope>
</reference>
<evidence type="ECO:0000256" key="1">
    <source>
        <dbReference type="ARBA" id="ARBA00023015"/>
    </source>
</evidence>
<comment type="caution">
    <text evidence="5">The sequence shown here is derived from an EMBL/GenBank/DDBJ whole genome shotgun (WGS) entry which is preliminary data.</text>
</comment>
<dbReference type="PRINTS" id="PR00038">
    <property type="entry name" value="HTHLUXR"/>
</dbReference>
<dbReference type="EMBL" id="LAZR01000514">
    <property type="protein sequence ID" value="KKN65871.1"/>
    <property type="molecule type" value="Genomic_DNA"/>
</dbReference>
<accession>A0A0F9UXF9</accession>
<feature type="domain" description="HTH luxR-type" evidence="4">
    <location>
        <begin position="1"/>
        <end position="61"/>
    </location>
</feature>